<keyword evidence="6" id="KW-1015">Disulfide bond</keyword>
<dbReference type="Pfam" id="PF02372">
    <property type="entry name" value="IL15"/>
    <property type="match status" value="1"/>
</dbReference>
<protein>
    <recommendedName>
        <fullName evidence="7">Interleukin</fullName>
    </recommendedName>
</protein>
<comment type="subcellular location">
    <subcellularLocation>
        <location evidence="1">Secreted</location>
    </subcellularLocation>
</comment>
<comment type="caution">
    <text evidence="10">The sequence shown here is derived from an EMBL/GenBank/DDBJ whole genome shotgun (WGS) entry which is preliminary data.</text>
</comment>
<dbReference type="PANTHER" id="PTHR14356">
    <property type="entry name" value="INTERLEUKIN-15-RELATED"/>
    <property type="match status" value="1"/>
</dbReference>
<evidence type="ECO:0000313" key="10">
    <source>
        <dbReference type="EMBL" id="KAK9394258.1"/>
    </source>
</evidence>
<dbReference type="SUPFAM" id="SSF47266">
    <property type="entry name" value="4-helical cytokines"/>
    <property type="match status" value="1"/>
</dbReference>
<dbReference type="Proteomes" id="UP001474421">
    <property type="component" value="Unassembled WGS sequence"/>
</dbReference>
<keyword evidence="11" id="KW-1185">Reference proteome</keyword>
<dbReference type="GO" id="GO:0050778">
    <property type="term" value="P:positive regulation of immune response"/>
    <property type="evidence" value="ECO:0007669"/>
    <property type="project" value="TreeGrafter"/>
</dbReference>
<proteinExistence type="inferred from homology"/>
<accession>A0AAW1AWF8</accession>
<dbReference type="GO" id="GO:0005126">
    <property type="term" value="F:cytokine receptor binding"/>
    <property type="evidence" value="ECO:0007669"/>
    <property type="project" value="InterPro"/>
</dbReference>
<evidence type="ECO:0000256" key="1">
    <source>
        <dbReference type="ARBA" id="ARBA00004613"/>
    </source>
</evidence>
<reference evidence="10 11" key="1">
    <citation type="journal article" date="2024" name="Proc. Natl. Acad. Sci. U.S.A.">
        <title>The genetic regulatory architecture and epigenomic basis for age-related changes in rattlesnake venom.</title>
        <authorList>
            <person name="Hogan M.P."/>
            <person name="Holding M.L."/>
            <person name="Nystrom G.S."/>
            <person name="Colston T.J."/>
            <person name="Bartlett D.A."/>
            <person name="Mason A.J."/>
            <person name="Ellsworth S.A."/>
            <person name="Rautsaw R.M."/>
            <person name="Lawrence K.C."/>
            <person name="Strickland J.L."/>
            <person name="He B."/>
            <person name="Fraser P."/>
            <person name="Margres M.J."/>
            <person name="Gilbert D.M."/>
            <person name="Gibbs H.L."/>
            <person name="Parkinson C.L."/>
            <person name="Rokyta D.R."/>
        </authorList>
    </citation>
    <scope>NUCLEOTIDE SEQUENCE [LARGE SCALE GENOMIC DNA]</scope>
    <source>
        <strain evidence="10">DRR0105</strain>
    </source>
</reference>
<dbReference type="GO" id="GO:0042119">
    <property type="term" value="P:neutrophil activation"/>
    <property type="evidence" value="ECO:0007669"/>
    <property type="project" value="TreeGrafter"/>
</dbReference>
<dbReference type="GO" id="GO:0042102">
    <property type="term" value="P:positive regulation of T cell proliferation"/>
    <property type="evidence" value="ECO:0007669"/>
    <property type="project" value="TreeGrafter"/>
</dbReference>
<name>A0AAW1AWF8_CROAD</name>
<evidence type="ECO:0000256" key="9">
    <source>
        <dbReference type="SAM" id="SignalP"/>
    </source>
</evidence>
<evidence type="ECO:0000256" key="2">
    <source>
        <dbReference type="ARBA" id="ARBA00006050"/>
    </source>
</evidence>
<dbReference type="PANTHER" id="PTHR14356:SF3">
    <property type="entry name" value="INTERLEUKIN-15"/>
    <property type="match status" value="1"/>
</dbReference>
<comment type="similarity">
    <text evidence="2 7">Belongs to the IL-15/IL-21 family.</text>
</comment>
<dbReference type="InterPro" id="IPR009079">
    <property type="entry name" value="4_helix_cytokine-like_core"/>
</dbReference>
<feature type="chain" id="PRO_5043844592" description="Interleukin" evidence="9">
    <location>
        <begin position="29"/>
        <end position="183"/>
    </location>
</feature>
<feature type="signal peptide" evidence="9">
    <location>
        <begin position="1"/>
        <end position="28"/>
    </location>
</feature>
<dbReference type="GO" id="GO:0001819">
    <property type="term" value="P:positive regulation of cytokine production"/>
    <property type="evidence" value="ECO:0007669"/>
    <property type="project" value="TreeGrafter"/>
</dbReference>
<sequence>MGRTARSSSPPCLYQVLWAVSVMGLSASRPPLCQQESIRLLDTFIKKMGNSSSIGPLYTPEDIMVCYANNLDCFYLEVQVIQEEQEEPSKIFSQLLRRLEQLKRKLQRTGQISRCATCPPCQAHPEKPVMAFLRRLLELFQWSCSTGGAHLEDVCPSPGPGNSTLIPHTTPSSPKSAVKDHQV</sequence>
<keyword evidence="4" id="KW-0964">Secreted</keyword>
<gene>
    <name evidence="10" type="ORF">NXF25_014786</name>
</gene>
<evidence type="ECO:0000256" key="4">
    <source>
        <dbReference type="ARBA" id="ARBA00022525"/>
    </source>
</evidence>
<organism evidence="10 11">
    <name type="scientific">Crotalus adamanteus</name>
    <name type="common">Eastern diamondback rattlesnake</name>
    <dbReference type="NCBI Taxonomy" id="8729"/>
    <lineage>
        <taxon>Eukaryota</taxon>
        <taxon>Metazoa</taxon>
        <taxon>Chordata</taxon>
        <taxon>Craniata</taxon>
        <taxon>Vertebrata</taxon>
        <taxon>Euteleostomi</taxon>
        <taxon>Lepidosauria</taxon>
        <taxon>Squamata</taxon>
        <taxon>Bifurcata</taxon>
        <taxon>Unidentata</taxon>
        <taxon>Episquamata</taxon>
        <taxon>Toxicofera</taxon>
        <taxon>Serpentes</taxon>
        <taxon>Colubroidea</taxon>
        <taxon>Viperidae</taxon>
        <taxon>Crotalinae</taxon>
        <taxon>Crotalus</taxon>
    </lineage>
</organism>
<evidence type="ECO:0000256" key="5">
    <source>
        <dbReference type="ARBA" id="ARBA00022729"/>
    </source>
</evidence>
<evidence type="ECO:0000256" key="7">
    <source>
        <dbReference type="RuleBase" id="RU003453"/>
    </source>
</evidence>
<feature type="region of interest" description="Disordered" evidence="8">
    <location>
        <begin position="156"/>
        <end position="183"/>
    </location>
</feature>
<keyword evidence="3 7" id="KW-0202">Cytokine</keyword>
<evidence type="ECO:0000256" key="6">
    <source>
        <dbReference type="ARBA" id="ARBA00023157"/>
    </source>
</evidence>
<dbReference type="InterPro" id="IPR003443">
    <property type="entry name" value="IL-15/IL-21_fam"/>
</dbReference>
<evidence type="ECO:0000256" key="8">
    <source>
        <dbReference type="SAM" id="MobiDB-lite"/>
    </source>
</evidence>
<dbReference type="GO" id="GO:0005615">
    <property type="term" value="C:extracellular space"/>
    <property type="evidence" value="ECO:0007669"/>
    <property type="project" value="UniProtKB-KW"/>
</dbReference>
<dbReference type="EMBL" id="JAOTOJ010000011">
    <property type="protein sequence ID" value="KAK9394258.1"/>
    <property type="molecule type" value="Genomic_DNA"/>
</dbReference>
<feature type="compositionally biased region" description="Polar residues" evidence="8">
    <location>
        <begin position="160"/>
        <end position="175"/>
    </location>
</feature>
<dbReference type="GO" id="GO:0005125">
    <property type="term" value="F:cytokine activity"/>
    <property type="evidence" value="ECO:0007669"/>
    <property type="project" value="UniProtKB-KW"/>
</dbReference>
<keyword evidence="5 9" id="KW-0732">Signal</keyword>
<evidence type="ECO:0000256" key="3">
    <source>
        <dbReference type="ARBA" id="ARBA00022514"/>
    </source>
</evidence>
<dbReference type="Gene3D" id="1.20.1250.70">
    <property type="entry name" value="Interleukin-15/Interleukin-21"/>
    <property type="match status" value="1"/>
</dbReference>
<dbReference type="GO" id="GO:0006955">
    <property type="term" value="P:immune response"/>
    <property type="evidence" value="ECO:0007669"/>
    <property type="project" value="InterPro"/>
</dbReference>
<evidence type="ECO:0000313" key="11">
    <source>
        <dbReference type="Proteomes" id="UP001474421"/>
    </source>
</evidence>
<dbReference type="AlphaFoldDB" id="A0AAW1AWF8"/>